<feature type="transmembrane region" description="Helical" evidence="8">
    <location>
        <begin position="21"/>
        <end position="46"/>
    </location>
</feature>
<evidence type="ECO:0000256" key="5">
    <source>
        <dbReference type="ARBA" id="ARBA00022692"/>
    </source>
</evidence>
<dbReference type="SUPFAM" id="SSF81345">
    <property type="entry name" value="ABC transporter involved in vitamin B12 uptake, BtuC"/>
    <property type="match status" value="1"/>
</dbReference>
<feature type="transmembrane region" description="Helical" evidence="8">
    <location>
        <begin position="258"/>
        <end position="281"/>
    </location>
</feature>
<comment type="caution">
    <text evidence="9">The sequence shown here is derived from an EMBL/GenBank/DDBJ whole genome shotgun (WGS) entry which is preliminary data.</text>
</comment>
<feature type="transmembrane region" description="Helical" evidence="8">
    <location>
        <begin position="74"/>
        <end position="94"/>
    </location>
</feature>
<keyword evidence="5 8" id="KW-0812">Transmembrane</keyword>
<dbReference type="CDD" id="cd06550">
    <property type="entry name" value="TM_ABC_iron-siderophores_like"/>
    <property type="match status" value="1"/>
</dbReference>
<evidence type="ECO:0000256" key="7">
    <source>
        <dbReference type="ARBA" id="ARBA00023136"/>
    </source>
</evidence>
<comment type="subcellular location">
    <subcellularLocation>
        <location evidence="1">Cell membrane</location>
        <topology evidence="1">Multi-pass membrane protein</topology>
    </subcellularLocation>
</comment>
<dbReference type="GO" id="GO:0005886">
    <property type="term" value="C:plasma membrane"/>
    <property type="evidence" value="ECO:0007669"/>
    <property type="project" value="UniProtKB-SubCell"/>
</dbReference>
<dbReference type="GO" id="GO:0033214">
    <property type="term" value="P:siderophore-iron import into cell"/>
    <property type="evidence" value="ECO:0007669"/>
    <property type="project" value="TreeGrafter"/>
</dbReference>
<feature type="transmembrane region" description="Helical" evidence="8">
    <location>
        <begin position="167"/>
        <end position="188"/>
    </location>
</feature>
<evidence type="ECO:0000256" key="6">
    <source>
        <dbReference type="ARBA" id="ARBA00022989"/>
    </source>
</evidence>
<accession>A0A4R2C4Z6</accession>
<feature type="transmembrane region" description="Helical" evidence="8">
    <location>
        <begin position="135"/>
        <end position="155"/>
    </location>
</feature>
<evidence type="ECO:0000313" key="9">
    <source>
        <dbReference type="EMBL" id="TCN34512.1"/>
    </source>
</evidence>
<keyword evidence="4" id="KW-1003">Cell membrane</keyword>
<comment type="similarity">
    <text evidence="2">Belongs to the binding-protein-dependent transport system permease family. FecCD subfamily.</text>
</comment>
<sequence>MDQTITMRAGERYRRRMMRNSLFVGGAILLLVLAIGVDVGVGPGWYTPAEVLTALLFPQDVAPKLAIIVWDVRLPVAVMAVLIGAMLGIAGAQMQTILHNPLADPFTLGISSAASFGAALAIALGIGLWPAGGNVFIALNAFLFALGTSLVLFMFTRMRGVTVETFVLVGIALFFTFNALLAFIQYQSSEAQLQQIIFWMMGSLARASWTKIAVCLVLLALVVPLCWARNAMMTALAMGDDRAASLGVPVARLRLEMLACISLLAATATAFVGTIGFVGLVGPHIARMLVGEDQRHFIPVSAAAGAVILSVSSTASKAITPGVIYPIGIITALVGVPFFLSLVISIRRETWR</sequence>
<keyword evidence="10" id="KW-1185">Reference proteome</keyword>
<dbReference type="FunFam" id="1.10.3470.10:FF:000001">
    <property type="entry name" value="Vitamin B12 ABC transporter permease BtuC"/>
    <property type="match status" value="1"/>
</dbReference>
<name>A0A4R2C4Z6_SHIGR</name>
<dbReference type="InterPro" id="IPR037294">
    <property type="entry name" value="ABC_BtuC-like"/>
</dbReference>
<keyword evidence="6 8" id="KW-1133">Transmembrane helix</keyword>
<feature type="transmembrane region" description="Helical" evidence="8">
    <location>
        <begin position="323"/>
        <end position="346"/>
    </location>
</feature>
<dbReference type="InterPro" id="IPR000522">
    <property type="entry name" value="ABC_transptr_permease_BtuC"/>
</dbReference>
<dbReference type="AlphaFoldDB" id="A0A4R2C4Z6"/>
<dbReference type="GO" id="GO:0022857">
    <property type="term" value="F:transmembrane transporter activity"/>
    <property type="evidence" value="ECO:0007669"/>
    <property type="project" value="InterPro"/>
</dbReference>
<dbReference type="EMBL" id="SLVX01000034">
    <property type="protein sequence ID" value="TCN34512.1"/>
    <property type="molecule type" value="Genomic_DNA"/>
</dbReference>
<evidence type="ECO:0000313" key="10">
    <source>
        <dbReference type="Proteomes" id="UP000295351"/>
    </source>
</evidence>
<dbReference type="PANTHER" id="PTHR30472:SF25">
    <property type="entry name" value="ABC TRANSPORTER PERMEASE PROTEIN MJ0876-RELATED"/>
    <property type="match status" value="1"/>
</dbReference>
<dbReference type="Proteomes" id="UP000295351">
    <property type="component" value="Unassembled WGS sequence"/>
</dbReference>
<evidence type="ECO:0000256" key="2">
    <source>
        <dbReference type="ARBA" id="ARBA00007935"/>
    </source>
</evidence>
<gene>
    <name evidence="9" type="ORF">EV665_1343</name>
</gene>
<dbReference type="PANTHER" id="PTHR30472">
    <property type="entry name" value="FERRIC ENTEROBACTIN TRANSPORT SYSTEM PERMEASE PROTEIN"/>
    <property type="match status" value="1"/>
</dbReference>
<proteinExistence type="inferred from homology"/>
<feature type="transmembrane region" description="Helical" evidence="8">
    <location>
        <begin position="106"/>
        <end position="129"/>
    </location>
</feature>
<organism evidence="9 10">
    <name type="scientific">Shinella granuli</name>
    <dbReference type="NCBI Taxonomy" id="323621"/>
    <lineage>
        <taxon>Bacteria</taxon>
        <taxon>Pseudomonadati</taxon>
        <taxon>Pseudomonadota</taxon>
        <taxon>Alphaproteobacteria</taxon>
        <taxon>Hyphomicrobiales</taxon>
        <taxon>Rhizobiaceae</taxon>
        <taxon>Shinella</taxon>
    </lineage>
</organism>
<dbReference type="Gene3D" id="1.10.3470.10">
    <property type="entry name" value="ABC transporter involved in vitamin B12 uptake, BtuC"/>
    <property type="match status" value="1"/>
</dbReference>
<evidence type="ECO:0000256" key="8">
    <source>
        <dbReference type="SAM" id="Phobius"/>
    </source>
</evidence>
<evidence type="ECO:0000256" key="4">
    <source>
        <dbReference type="ARBA" id="ARBA00022475"/>
    </source>
</evidence>
<dbReference type="Pfam" id="PF01032">
    <property type="entry name" value="FecCD"/>
    <property type="match status" value="1"/>
</dbReference>
<feature type="transmembrane region" description="Helical" evidence="8">
    <location>
        <begin position="208"/>
        <end position="228"/>
    </location>
</feature>
<keyword evidence="3" id="KW-0813">Transport</keyword>
<reference evidence="9 10" key="1">
    <citation type="submission" date="2019-03" db="EMBL/GenBank/DDBJ databases">
        <title>Genomic Encyclopedia of Type Strains, Phase IV (KMG-IV): sequencing the most valuable type-strain genomes for metagenomic binning, comparative biology and taxonomic classification.</title>
        <authorList>
            <person name="Goeker M."/>
        </authorList>
    </citation>
    <scope>NUCLEOTIDE SEQUENCE [LARGE SCALE GENOMIC DNA]</scope>
    <source>
        <strain evidence="9 10">DSM 18401</strain>
    </source>
</reference>
<dbReference type="RefSeq" id="WP_133036794.1">
    <property type="nucleotide sequence ID" value="NZ_BAABEI010000003.1"/>
</dbReference>
<protein>
    <submittedName>
        <fullName evidence="9">Iron complex transport system permease protein</fullName>
    </submittedName>
</protein>
<evidence type="ECO:0000256" key="3">
    <source>
        <dbReference type="ARBA" id="ARBA00022448"/>
    </source>
</evidence>
<evidence type="ECO:0000256" key="1">
    <source>
        <dbReference type="ARBA" id="ARBA00004651"/>
    </source>
</evidence>
<keyword evidence="7 8" id="KW-0472">Membrane</keyword>